<comment type="caution">
    <text evidence="1">The sequence shown here is derived from an EMBL/GenBank/DDBJ whole genome shotgun (WGS) entry which is preliminary data.</text>
</comment>
<accession>A0A9P5CHA4</accession>
<gene>
    <name evidence="1" type="ORF">CFAM422_003274</name>
</gene>
<organism evidence="1 2">
    <name type="scientific">Trichoderma lentiforme</name>
    <dbReference type="NCBI Taxonomy" id="1567552"/>
    <lineage>
        <taxon>Eukaryota</taxon>
        <taxon>Fungi</taxon>
        <taxon>Dikarya</taxon>
        <taxon>Ascomycota</taxon>
        <taxon>Pezizomycotina</taxon>
        <taxon>Sordariomycetes</taxon>
        <taxon>Hypocreomycetidae</taxon>
        <taxon>Hypocreales</taxon>
        <taxon>Hypocreaceae</taxon>
        <taxon>Trichoderma</taxon>
    </lineage>
</organism>
<protein>
    <submittedName>
        <fullName evidence="1">Uncharacterized protein</fullName>
    </submittedName>
</protein>
<dbReference type="Proteomes" id="UP000801864">
    <property type="component" value="Unassembled WGS sequence"/>
</dbReference>
<evidence type="ECO:0000313" key="1">
    <source>
        <dbReference type="EMBL" id="KAF3074418.1"/>
    </source>
</evidence>
<dbReference type="AlphaFoldDB" id="A0A9P5CHA4"/>
<sequence>MARGRGSTGRMAIGLDGTREAVWRVIRHQSSVDSSDSWRMESSYRLAELCPTPFRQELPVAGK</sequence>
<name>A0A9P5CHA4_9HYPO</name>
<keyword evidence="2" id="KW-1185">Reference proteome</keyword>
<dbReference type="EMBL" id="QLNT01000005">
    <property type="protein sequence ID" value="KAF3074418.1"/>
    <property type="molecule type" value="Genomic_DNA"/>
</dbReference>
<proteinExistence type="predicted"/>
<reference evidence="1 2" key="1">
    <citation type="submission" date="2018-06" db="EMBL/GenBank/DDBJ databases">
        <title>Genome analysis of cellulolytic fungus Trichoderma lentiforme CFAM-422.</title>
        <authorList>
            <person name="Steindorff A.S."/>
            <person name="Formighieri E.F."/>
            <person name="Midorikawa G.E.O."/>
            <person name="Tamietti M.S."/>
            <person name="Ramos E.Z."/>
            <person name="Silva A.S."/>
            <person name="Bon E.P.S."/>
            <person name="Mendes T.D."/>
            <person name="Damaso M.C.T."/>
            <person name="Favaro L.C.L."/>
        </authorList>
    </citation>
    <scope>NUCLEOTIDE SEQUENCE [LARGE SCALE GENOMIC DNA]</scope>
    <source>
        <strain evidence="1 2">CFAM-422</strain>
    </source>
</reference>
<evidence type="ECO:0000313" key="2">
    <source>
        <dbReference type="Proteomes" id="UP000801864"/>
    </source>
</evidence>